<dbReference type="EMBL" id="JACHOB010000001">
    <property type="protein sequence ID" value="MBB4658520.1"/>
    <property type="molecule type" value="Genomic_DNA"/>
</dbReference>
<feature type="transmembrane region" description="Helical" evidence="7">
    <location>
        <begin position="36"/>
        <end position="56"/>
    </location>
</feature>
<comment type="subcellular location">
    <subcellularLocation>
        <location evidence="1">Cell membrane</location>
        <topology evidence="1">Multi-pass membrane protein</topology>
    </subcellularLocation>
</comment>
<dbReference type="InterPro" id="IPR002758">
    <property type="entry name" value="Cation_antiport_E"/>
</dbReference>
<evidence type="ECO:0000256" key="6">
    <source>
        <dbReference type="ARBA" id="ARBA00023136"/>
    </source>
</evidence>
<evidence type="ECO:0000256" key="2">
    <source>
        <dbReference type="ARBA" id="ARBA00006228"/>
    </source>
</evidence>
<dbReference type="PANTHER" id="PTHR34584:SF1">
    <property type="entry name" value="NA(+)_H(+) ANTIPORTER SUBUNIT E1"/>
    <property type="match status" value="1"/>
</dbReference>
<name>A0A840I398_9PROT</name>
<evidence type="ECO:0000256" key="4">
    <source>
        <dbReference type="ARBA" id="ARBA00022692"/>
    </source>
</evidence>
<comment type="similarity">
    <text evidence="2">Belongs to the CPA3 antiporters (TC 2.A.63) subunit E family.</text>
</comment>
<dbReference type="AlphaFoldDB" id="A0A840I398"/>
<evidence type="ECO:0000256" key="7">
    <source>
        <dbReference type="SAM" id="Phobius"/>
    </source>
</evidence>
<keyword evidence="5 7" id="KW-1133">Transmembrane helix</keyword>
<keyword evidence="3" id="KW-1003">Cell membrane</keyword>
<keyword evidence="9" id="KW-1185">Reference proteome</keyword>
<accession>A0A840I398</accession>
<organism evidence="8 9">
    <name type="scientific">Parvularcula dongshanensis</name>
    <dbReference type="NCBI Taxonomy" id="1173995"/>
    <lineage>
        <taxon>Bacteria</taxon>
        <taxon>Pseudomonadati</taxon>
        <taxon>Pseudomonadota</taxon>
        <taxon>Alphaproteobacteria</taxon>
        <taxon>Parvularculales</taxon>
        <taxon>Parvularculaceae</taxon>
        <taxon>Parvularcula</taxon>
    </lineage>
</organism>
<evidence type="ECO:0000256" key="5">
    <source>
        <dbReference type="ARBA" id="ARBA00022989"/>
    </source>
</evidence>
<dbReference type="GO" id="GO:0005886">
    <property type="term" value="C:plasma membrane"/>
    <property type="evidence" value="ECO:0007669"/>
    <property type="project" value="UniProtKB-SubCell"/>
</dbReference>
<gene>
    <name evidence="8" type="ORF">GGQ59_001020</name>
</gene>
<evidence type="ECO:0000256" key="3">
    <source>
        <dbReference type="ARBA" id="ARBA00022475"/>
    </source>
</evidence>
<keyword evidence="4 7" id="KW-0812">Transmembrane</keyword>
<sequence length="175" mass="19087">MLGFLSSLAGRILALTVALGALWLLLSFYFDEPTLLGFGAMSVAVTVWLTHHLGILDREGVPTRVFPGILPYMFWLTVEIGKANVIVVREVLRPTLRLSPKMIRVPANQVSDLGRTIFGNSVTLTPGTITVDVDRDTLVIHALTEALADQDAIGDMGDRVTAFDRAEPRTQAVKC</sequence>
<feature type="transmembrane region" description="Helical" evidence="7">
    <location>
        <begin position="12"/>
        <end position="30"/>
    </location>
</feature>
<dbReference type="Proteomes" id="UP000563524">
    <property type="component" value="Unassembled WGS sequence"/>
</dbReference>
<dbReference type="GO" id="GO:0008324">
    <property type="term" value="F:monoatomic cation transmembrane transporter activity"/>
    <property type="evidence" value="ECO:0007669"/>
    <property type="project" value="InterPro"/>
</dbReference>
<dbReference type="Pfam" id="PF01899">
    <property type="entry name" value="MNHE"/>
    <property type="match status" value="1"/>
</dbReference>
<protein>
    <submittedName>
        <fullName evidence="8">Multicomponent Na+:H+ antiporter subunit E</fullName>
    </submittedName>
</protein>
<proteinExistence type="inferred from homology"/>
<keyword evidence="6 7" id="KW-0472">Membrane</keyword>
<dbReference type="RefSeq" id="WP_183816411.1">
    <property type="nucleotide sequence ID" value="NZ_JACHOB010000001.1"/>
</dbReference>
<reference evidence="8 9" key="1">
    <citation type="submission" date="2020-08" db="EMBL/GenBank/DDBJ databases">
        <title>Genomic Encyclopedia of Type Strains, Phase IV (KMG-IV): sequencing the most valuable type-strain genomes for metagenomic binning, comparative biology and taxonomic classification.</title>
        <authorList>
            <person name="Goeker M."/>
        </authorList>
    </citation>
    <scope>NUCLEOTIDE SEQUENCE [LARGE SCALE GENOMIC DNA]</scope>
    <source>
        <strain evidence="8 9">DSM 102850</strain>
    </source>
</reference>
<evidence type="ECO:0000313" key="9">
    <source>
        <dbReference type="Proteomes" id="UP000563524"/>
    </source>
</evidence>
<evidence type="ECO:0000256" key="1">
    <source>
        <dbReference type="ARBA" id="ARBA00004651"/>
    </source>
</evidence>
<dbReference type="PANTHER" id="PTHR34584">
    <property type="entry name" value="NA(+)/H(+) ANTIPORTER SUBUNIT E1"/>
    <property type="match status" value="1"/>
</dbReference>
<comment type="caution">
    <text evidence="8">The sequence shown here is derived from an EMBL/GenBank/DDBJ whole genome shotgun (WGS) entry which is preliminary data.</text>
</comment>
<evidence type="ECO:0000313" key="8">
    <source>
        <dbReference type="EMBL" id="MBB4658520.1"/>
    </source>
</evidence>